<dbReference type="PANTHER" id="PTHR32194">
    <property type="entry name" value="METALLOPROTEASE TLDD"/>
    <property type="match status" value="1"/>
</dbReference>
<keyword evidence="1 4" id="KW-0963">Cytoplasm</keyword>
<keyword evidence="2 4" id="KW-0647">Proteasome</keyword>
<dbReference type="GeneTree" id="ENSGT00550000075035"/>
<dbReference type="STRING" id="7719.ENSCINP00000032725"/>
<dbReference type="PANTHER" id="PTHR32194:SF2">
    <property type="entry name" value="PROTEASOME SUBUNIT BETA TYPE-1"/>
    <property type="match status" value="1"/>
</dbReference>
<dbReference type="FunFam" id="3.60.20.10:FF:000033">
    <property type="entry name" value="Proteasome subunit beta"/>
    <property type="match status" value="1"/>
</dbReference>
<dbReference type="Pfam" id="PF00227">
    <property type="entry name" value="Proteasome"/>
    <property type="match status" value="1"/>
</dbReference>
<dbReference type="PROSITE" id="PS51476">
    <property type="entry name" value="PROTEASOME_BETA_2"/>
    <property type="match status" value="1"/>
</dbReference>
<dbReference type="Proteomes" id="UP000008144">
    <property type="component" value="Chromosome 1"/>
</dbReference>
<evidence type="ECO:0000256" key="3">
    <source>
        <dbReference type="ARBA" id="ARBA00023242"/>
    </source>
</evidence>
<comment type="subunit">
    <text evidence="4">Component of the proteasome complex.</text>
</comment>
<dbReference type="HOGENOM" id="CLU_035750_1_1_1"/>
<dbReference type="OMA" id="CSGCWCD"/>
<organism evidence="5 6">
    <name type="scientific">Ciona intestinalis</name>
    <name type="common">Transparent sea squirt</name>
    <name type="synonym">Ascidia intestinalis</name>
    <dbReference type="NCBI Taxonomy" id="7719"/>
    <lineage>
        <taxon>Eukaryota</taxon>
        <taxon>Metazoa</taxon>
        <taxon>Chordata</taxon>
        <taxon>Tunicata</taxon>
        <taxon>Ascidiacea</taxon>
        <taxon>Phlebobranchia</taxon>
        <taxon>Cionidae</taxon>
        <taxon>Ciona</taxon>
    </lineage>
</organism>
<reference evidence="5" key="4">
    <citation type="submission" date="2025-09" db="UniProtKB">
        <authorList>
            <consortium name="Ensembl"/>
        </authorList>
    </citation>
    <scope>IDENTIFICATION</scope>
</reference>
<keyword evidence="6" id="KW-1185">Reference proteome</keyword>
<sequence length="239" mass="26570">VPYSKIYSLRMSMTEVHRQASVGPKQHRFEPYAFNGGNILAVAGGDFAVVASDTRLSQGFMIHTRDHPKAVQLTANTVLAQSGFEGDSLTLKKHVQMRIGMYEHNHGKTPSTSAIAAMISKMLYYKRFFPYYVYNIVAGLDNEGKGCVYSYDPVGSYEREQYRAAGAANELLQPLLDNQIGFKNMSEAGPPLSKERAVQLCIDCFISAAERDITTGDCVLIQVIDKDGVETKKFPLRRD</sequence>
<dbReference type="GO" id="GO:0005634">
    <property type="term" value="C:nucleus"/>
    <property type="evidence" value="ECO:0000318"/>
    <property type="project" value="GO_Central"/>
</dbReference>
<keyword evidence="3 4" id="KW-0539">Nucleus</keyword>
<dbReference type="InParanoid" id="H2XSU1"/>
<evidence type="ECO:0000256" key="4">
    <source>
        <dbReference type="RuleBase" id="RU004203"/>
    </source>
</evidence>
<dbReference type="Ensembl" id="ENSCINT00000032827.1">
    <property type="protein sequence ID" value="ENSCINP00000032725.1"/>
    <property type="gene ID" value="ENSCING00000018514.1"/>
</dbReference>
<dbReference type="GO" id="GO:0005829">
    <property type="term" value="C:cytosol"/>
    <property type="evidence" value="ECO:0000318"/>
    <property type="project" value="GO_Central"/>
</dbReference>
<evidence type="ECO:0000313" key="5">
    <source>
        <dbReference type="Ensembl" id="ENSCINP00000032725.1"/>
    </source>
</evidence>
<dbReference type="FunCoup" id="H2XSU1">
    <property type="interactions" value="942"/>
</dbReference>
<dbReference type="SUPFAM" id="SSF56235">
    <property type="entry name" value="N-terminal nucleophile aminohydrolases (Ntn hydrolases)"/>
    <property type="match status" value="1"/>
</dbReference>
<comment type="subcellular location">
    <subcellularLocation>
        <location evidence="4">Cytoplasm</location>
    </subcellularLocation>
    <subcellularLocation>
        <location evidence="4">Nucleus</location>
    </subcellularLocation>
</comment>
<evidence type="ECO:0000256" key="2">
    <source>
        <dbReference type="ARBA" id="ARBA00022942"/>
    </source>
</evidence>
<dbReference type="InterPro" id="IPR001353">
    <property type="entry name" value="Proteasome_sua/b"/>
</dbReference>
<reference evidence="5" key="3">
    <citation type="submission" date="2025-08" db="UniProtKB">
        <authorList>
            <consortium name="Ensembl"/>
        </authorList>
    </citation>
    <scope>IDENTIFICATION</scope>
</reference>
<evidence type="ECO:0000256" key="1">
    <source>
        <dbReference type="ARBA" id="ARBA00022490"/>
    </source>
</evidence>
<name>H2XSU1_CIOIN</name>
<evidence type="ECO:0000313" key="6">
    <source>
        <dbReference type="Proteomes" id="UP000008144"/>
    </source>
</evidence>
<dbReference type="InterPro" id="IPR023333">
    <property type="entry name" value="Proteasome_suB-type"/>
</dbReference>
<proteinExistence type="inferred from homology"/>
<accession>H2XSU1</accession>
<reference evidence="6" key="1">
    <citation type="journal article" date="2002" name="Science">
        <title>The draft genome of Ciona intestinalis: insights into chordate and vertebrate origins.</title>
        <authorList>
            <person name="Dehal P."/>
            <person name="Satou Y."/>
            <person name="Campbell R.K."/>
            <person name="Chapman J."/>
            <person name="Degnan B."/>
            <person name="De Tomaso A."/>
            <person name="Davidson B."/>
            <person name="Di Gregorio A."/>
            <person name="Gelpke M."/>
            <person name="Goodstein D.M."/>
            <person name="Harafuji N."/>
            <person name="Hastings K.E."/>
            <person name="Ho I."/>
            <person name="Hotta K."/>
            <person name="Huang W."/>
            <person name="Kawashima T."/>
            <person name="Lemaire P."/>
            <person name="Martinez D."/>
            <person name="Meinertzhagen I.A."/>
            <person name="Necula S."/>
            <person name="Nonaka M."/>
            <person name="Putnam N."/>
            <person name="Rash S."/>
            <person name="Saiga H."/>
            <person name="Satake M."/>
            <person name="Terry A."/>
            <person name="Yamada L."/>
            <person name="Wang H.G."/>
            <person name="Awazu S."/>
            <person name="Azumi K."/>
            <person name="Boore J."/>
            <person name="Branno M."/>
            <person name="Chin-Bow S."/>
            <person name="DeSantis R."/>
            <person name="Doyle S."/>
            <person name="Francino P."/>
            <person name="Keys D.N."/>
            <person name="Haga S."/>
            <person name="Hayashi H."/>
            <person name="Hino K."/>
            <person name="Imai K.S."/>
            <person name="Inaba K."/>
            <person name="Kano S."/>
            <person name="Kobayashi K."/>
            <person name="Kobayashi M."/>
            <person name="Lee B.I."/>
            <person name="Makabe K.W."/>
            <person name="Manohar C."/>
            <person name="Matassi G."/>
            <person name="Medina M."/>
            <person name="Mochizuki Y."/>
            <person name="Mount S."/>
            <person name="Morishita T."/>
            <person name="Miura S."/>
            <person name="Nakayama A."/>
            <person name="Nishizaka S."/>
            <person name="Nomoto H."/>
            <person name="Ohta F."/>
            <person name="Oishi K."/>
            <person name="Rigoutsos I."/>
            <person name="Sano M."/>
            <person name="Sasaki A."/>
            <person name="Sasakura Y."/>
            <person name="Shoguchi E."/>
            <person name="Shin-i T."/>
            <person name="Spagnuolo A."/>
            <person name="Stainier D."/>
            <person name="Suzuki M.M."/>
            <person name="Tassy O."/>
            <person name="Takatori N."/>
            <person name="Tokuoka M."/>
            <person name="Yagi K."/>
            <person name="Yoshizaki F."/>
            <person name="Wada S."/>
            <person name="Zhang C."/>
            <person name="Hyatt P.D."/>
            <person name="Larimer F."/>
            <person name="Detter C."/>
            <person name="Doggett N."/>
            <person name="Glavina T."/>
            <person name="Hawkins T."/>
            <person name="Richardson P."/>
            <person name="Lucas S."/>
            <person name="Kohara Y."/>
            <person name="Levine M."/>
            <person name="Satoh N."/>
            <person name="Rokhsar D.S."/>
        </authorList>
    </citation>
    <scope>NUCLEOTIDE SEQUENCE [LARGE SCALE GENOMIC DNA]</scope>
</reference>
<dbReference type="InterPro" id="IPR029055">
    <property type="entry name" value="Ntn_hydrolases_N"/>
</dbReference>
<dbReference type="EMBL" id="EAAA01000402">
    <property type="status" value="NOT_ANNOTATED_CDS"/>
    <property type="molecule type" value="Genomic_DNA"/>
</dbReference>
<dbReference type="InterPro" id="IPR016050">
    <property type="entry name" value="Proteasome_bsu_CS"/>
</dbReference>
<dbReference type="AlphaFoldDB" id="H2XSU1"/>
<comment type="similarity">
    <text evidence="4">Belongs to the peptidase T1B family.</text>
</comment>
<dbReference type="CDD" id="cd03757">
    <property type="entry name" value="proteasome_beta_type_1"/>
    <property type="match status" value="1"/>
</dbReference>
<dbReference type="GO" id="GO:0019774">
    <property type="term" value="C:proteasome core complex, beta-subunit complex"/>
    <property type="evidence" value="ECO:0000318"/>
    <property type="project" value="GO_Central"/>
</dbReference>
<dbReference type="GO" id="GO:0043161">
    <property type="term" value="P:proteasome-mediated ubiquitin-dependent protein catabolic process"/>
    <property type="evidence" value="ECO:0000318"/>
    <property type="project" value="GO_Central"/>
</dbReference>
<dbReference type="PROSITE" id="PS00854">
    <property type="entry name" value="PROTEASOME_BETA_1"/>
    <property type="match status" value="1"/>
</dbReference>
<dbReference type="Gene3D" id="3.60.20.10">
    <property type="entry name" value="Glutamine Phosphoribosylpyrophosphate, subunit 1, domain 1"/>
    <property type="match status" value="1"/>
</dbReference>
<comment type="function">
    <text evidence="4">Component of the proteasome, a multicatalytic proteinase complex which is characterized by its ability to cleave peptides with Arg, Phe, Tyr, Leu, and Glu adjacent to the leaving group at neutral or slightly basic pH. The proteasome has an ATP-dependent proteolytic activity.</text>
</comment>
<protein>
    <recommendedName>
        <fullName evidence="4">Proteasome subunit beta</fullName>
    </recommendedName>
</protein>
<reference evidence="5" key="2">
    <citation type="journal article" date="2008" name="Genome Biol.">
        <title>Improved genome assembly and evidence-based global gene model set for the chordate Ciona intestinalis: new insight into intron and operon populations.</title>
        <authorList>
            <person name="Satou Y."/>
            <person name="Mineta K."/>
            <person name="Ogasawara M."/>
            <person name="Sasakura Y."/>
            <person name="Shoguchi E."/>
            <person name="Ueno K."/>
            <person name="Yamada L."/>
            <person name="Matsumoto J."/>
            <person name="Wasserscheid J."/>
            <person name="Dewar K."/>
            <person name="Wiley G.B."/>
            <person name="Macmil S.L."/>
            <person name="Roe B.A."/>
            <person name="Zeller R.W."/>
            <person name="Hastings K.E."/>
            <person name="Lemaire P."/>
            <person name="Lindquist E."/>
            <person name="Endo T."/>
            <person name="Hotta K."/>
            <person name="Inaba K."/>
        </authorList>
    </citation>
    <scope>NUCLEOTIDE SEQUENCE [LARGE SCALE GENOMIC DNA]</scope>
    <source>
        <strain evidence="5">wild type</strain>
    </source>
</reference>